<gene>
    <name evidence="1" type="ORF">AEA09_10400</name>
</gene>
<protein>
    <submittedName>
        <fullName evidence="1">Uncharacterized protein</fullName>
    </submittedName>
</protein>
<dbReference type="EMBL" id="LGRV01000003">
    <property type="protein sequence ID" value="KOS68913.1"/>
    <property type="molecule type" value="Genomic_DNA"/>
</dbReference>
<dbReference type="Proteomes" id="UP000050668">
    <property type="component" value="Unassembled WGS sequence"/>
</dbReference>
<evidence type="ECO:0000313" key="1">
    <source>
        <dbReference type="EMBL" id="KOS68913.1"/>
    </source>
</evidence>
<sequence length="402" mass="46907">MKKYWKTILISLVIVTTIGSYYIKAAVASKNDVPFKIETTSGNKEEIGNLILQASYQSGDIHRWLYISKDGSTNQMKQSFIEGLIARQVPLVSQKYFQKNIQKYRNFMRGKEFDPSLYFEDEARLIYTTFQDIDDRVVKGDFLTLQIDILDKNTNDSVSFEVNAPAQESYYWMYVNDVYVENGEIKILATGYLYNGGEELHIYTIDENNKEFEHDSIIAKTYSEVGVNSSMRIFNDYSNLQNENYFLYMIKKYKDQMGSATPEIISSQMYIYNNTNNEVEEISIPAELKPNMDSMHLHRTEIYIPVHSTNGLELNRYNIEKKQWEEPLHFNYPSTANDEEVPYLQITDSKIYFVNRVDDGHLFFIGDLRTGETLYEGKIIGENRENLDTDYSLNIQQIYSTN</sequence>
<dbReference type="RefSeq" id="WP_053583764.1">
    <property type="nucleotide sequence ID" value="NZ_LGRV01000003.1"/>
</dbReference>
<name>A0ABR5K1X0_9BACI</name>
<organism evidence="1 2">
    <name type="scientific">Lysinibacillus contaminans</name>
    <dbReference type="NCBI Taxonomy" id="1293441"/>
    <lineage>
        <taxon>Bacteria</taxon>
        <taxon>Bacillati</taxon>
        <taxon>Bacillota</taxon>
        <taxon>Bacilli</taxon>
        <taxon>Bacillales</taxon>
        <taxon>Bacillaceae</taxon>
        <taxon>Lysinibacillus</taxon>
    </lineage>
</organism>
<proteinExistence type="predicted"/>
<comment type="caution">
    <text evidence="1">The sequence shown here is derived from an EMBL/GenBank/DDBJ whole genome shotgun (WGS) entry which is preliminary data.</text>
</comment>
<reference evidence="2" key="1">
    <citation type="submission" date="2015-07" db="EMBL/GenBank/DDBJ databases">
        <title>Fjat-14205 dsm 2895.</title>
        <authorList>
            <person name="Liu B."/>
            <person name="Wang J."/>
            <person name="Zhu Y."/>
            <person name="Liu G."/>
            <person name="Chen Q."/>
            <person name="Chen Z."/>
            <person name="Lan J."/>
            <person name="Che J."/>
            <person name="Ge C."/>
            <person name="Shi H."/>
            <person name="Pan Z."/>
            <person name="Liu X."/>
        </authorList>
    </citation>
    <scope>NUCLEOTIDE SEQUENCE [LARGE SCALE GENOMIC DNA]</scope>
    <source>
        <strain evidence="2">DSM 25560</strain>
    </source>
</reference>
<evidence type="ECO:0000313" key="2">
    <source>
        <dbReference type="Proteomes" id="UP000050668"/>
    </source>
</evidence>
<keyword evidence="2" id="KW-1185">Reference proteome</keyword>
<accession>A0ABR5K1X0</accession>